<protein>
    <submittedName>
        <fullName evidence="1">Thioesterase family protein</fullName>
    </submittedName>
</protein>
<reference evidence="1 2" key="1">
    <citation type="submission" date="2023-02" db="EMBL/GenBank/DDBJ databases">
        <title>Evolution of Hrp T3SS in non-pathogenic Pseudomonas fluorescens.</title>
        <authorList>
            <person name="Liao K."/>
            <person name="Wei H."/>
            <person name="Gu Y."/>
        </authorList>
    </citation>
    <scope>NUCLEOTIDE SEQUENCE [LARGE SCALE GENOMIC DNA]</scope>
    <source>
        <strain evidence="1 2">FP205</strain>
    </source>
</reference>
<dbReference type="SUPFAM" id="SSF54637">
    <property type="entry name" value="Thioesterase/thiol ester dehydrase-isomerase"/>
    <property type="match status" value="1"/>
</dbReference>
<proteinExistence type="predicted"/>
<name>A0ABY9GGX2_9PSED</name>
<dbReference type="Proteomes" id="UP001230339">
    <property type="component" value="Chromosome"/>
</dbReference>
<sequence>MNVPSPSGRPYEKGSVKDEWIDLYGHMNMAYYVMLLDDLGHRILDQFGMGKGYTLEFNCGLFTVEANLKYLREVCAGDPLRVELTPVSFDEKRLVTQVELYHDEQNYLSATMQQTAVNVNLDTRKVCRFGDEARRRLQTTMDAYTSENWSMLARH</sequence>
<gene>
    <name evidence="1" type="ORF">PSH57_10995</name>
</gene>
<evidence type="ECO:0000313" key="2">
    <source>
        <dbReference type="Proteomes" id="UP001230339"/>
    </source>
</evidence>
<organism evidence="1 2">
    <name type="scientific">Pseudomonas hefeiensis</name>
    <dbReference type="NCBI Taxonomy" id="2738125"/>
    <lineage>
        <taxon>Bacteria</taxon>
        <taxon>Pseudomonadati</taxon>
        <taxon>Pseudomonadota</taxon>
        <taxon>Gammaproteobacteria</taxon>
        <taxon>Pseudomonadales</taxon>
        <taxon>Pseudomonadaceae</taxon>
        <taxon>Pseudomonas</taxon>
    </lineage>
</organism>
<dbReference type="CDD" id="cd00586">
    <property type="entry name" value="4HBT"/>
    <property type="match status" value="1"/>
</dbReference>
<dbReference type="InterPro" id="IPR029069">
    <property type="entry name" value="HotDog_dom_sf"/>
</dbReference>
<dbReference type="PANTHER" id="PTHR31793">
    <property type="entry name" value="4-HYDROXYBENZOYL-COA THIOESTERASE FAMILY MEMBER"/>
    <property type="match status" value="1"/>
</dbReference>
<dbReference type="PANTHER" id="PTHR31793:SF2">
    <property type="entry name" value="BLR1345 PROTEIN"/>
    <property type="match status" value="1"/>
</dbReference>
<evidence type="ECO:0000313" key="1">
    <source>
        <dbReference type="EMBL" id="WLH14792.1"/>
    </source>
</evidence>
<dbReference type="Gene3D" id="3.10.129.10">
    <property type="entry name" value="Hotdog Thioesterase"/>
    <property type="match status" value="1"/>
</dbReference>
<dbReference type="InterPro" id="IPR050563">
    <property type="entry name" value="4-hydroxybenzoyl-CoA_TE"/>
</dbReference>
<dbReference type="RefSeq" id="WP_305389478.1">
    <property type="nucleotide sequence ID" value="NZ_CP117426.1"/>
</dbReference>
<dbReference type="Pfam" id="PF13279">
    <property type="entry name" value="4HBT_2"/>
    <property type="match status" value="1"/>
</dbReference>
<keyword evidence="2" id="KW-1185">Reference proteome</keyword>
<accession>A0ABY9GGX2</accession>
<dbReference type="EMBL" id="CP117449">
    <property type="protein sequence ID" value="WLH14792.1"/>
    <property type="molecule type" value="Genomic_DNA"/>
</dbReference>